<dbReference type="EMBL" id="JACHWB010000001">
    <property type="protein sequence ID" value="MBB3017923.1"/>
    <property type="molecule type" value="Genomic_DNA"/>
</dbReference>
<protein>
    <submittedName>
        <fullName evidence="3">Catechol 2,3-dioxygenase-like lactoylglutathione lyase family enzyme</fullName>
    </submittedName>
</protein>
<dbReference type="Gene3D" id="3.10.180.10">
    <property type="entry name" value="2,3-Dihydroxybiphenyl 1,2-Dioxygenase, domain 1"/>
    <property type="match status" value="1"/>
</dbReference>
<reference evidence="3 4" key="1">
    <citation type="submission" date="2020-08" db="EMBL/GenBank/DDBJ databases">
        <title>The Agave Microbiome: Exploring the role of microbial communities in plant adaptations to desert environments.</title>
        <authorList>
            <person name="Partida-Martinez L.P."/>
        </authorList>
    </citation>
    <scope>NUCLEOTIDE SEQUENCE [LARGE SCALE GENOMIC DNA]</scope>
    <source>
        <strain evidence="3 4">AT3.9</strain>
    </source>
</reference>
<name>A0A7W4VIN3_9HYPH</name>
<dbReference type="InterPro" id="IPR029068">
    <property type="entry name" value="Glyas_Bleomycin-R_OHBP_Dase"/>
</dbReference>
<dbReference type="GO" id="GO:0051213">
    <property type="term" value="F:dioxygenase activity"/>
    <property type="evidence" value="ECO:0007669"/>
    <property type="project" value="UniProtKB-KW"/>
</dbReference>
<feature type="compositionally biased region" description="Low complexity" evidence="1">
    <location>
        <begin position="126"/>
        <end position="137"/>
    </location>
</feature>
<comment type="caution">
    <text evidence="3">The sequence shown here is derived from an EMBL/GenBank/DDBJ whole genome shotgun (WGS) entry which is preliminary data.</text>
</comment>
<evidence type="ECO:0000313" key="3">
    <source>
        <dbReference type="EMBL" id="MBB3017923.1"/>
    </source>
</evidence>
<dbReference type="PROSITE" id="PS51819">
    <property type="entry name" value="VOC"/>
    <property type="match status" value="1"/>
</dbReference>
<evidence type="ECO:0000259" key="2">
    <source>
        <dbReference type="PROSITE" id="PS51819"/>
    </source>
</evidence>
<proteinExistence type="predicted"/>
<dbReference type="SUPFAM" id="SSF54593">
    <property type="entry name" value="Glyoxalase/Bleomycin resistance protein/Dihydroxybiphenyl dioxygenase"/>
    <property type="match status" value="1"/>
</dbReference>
<evidence type="ECO:0000256" key="1">
    <source>
        <dbReference type="SAM" id="MobiDB-lite"/>
    </source>
</evidence>
<sequence>MERHQGRLIDHVHLRVSDLEASRRFYRAVLQALGHDFTSESAEHFACDELWVDQAEGPVSRVHLAFQAKNRESVHAFHAAALSAGGQDNGGPGERSYHPGYYAAFAFDPDGHNIEAAHHGPRERSASSVVVTAAGSG</sequence>
<keyword evidence="3" id="KW-0560">Oxidoreductase</keyword>
<dbReference type="InterPro" id="IPR037523">
    <property type="entry name" value="VOC_core"/>
</dbReference>
<feature type="region of interest" description="Disordered" evidence="1">
    <location>
        <begin position="115"/>
        <end position="137"/>
    </location>
</feature>
<gene>
    <name evidence="3" type="ORF">FHR70_000963</name>
</gene>
<dbReference type="InterPro" id="IPR004360">
    <property type="entry name" value="Glyas_Fos-R_dOase_dom"/>
</dbReference>
<feature type="domain" description="VOC" evidence="2">
    <location>
        <begin position="8"/>
        <end position="119"/>
    </location>
</feature>
<dbReference type="PANTHER" id="PTHR35006">
    <property type="entry name" value="GLYOXALASE FAMILY PROTEIN (AFU_ORTHOLOGUE AFUA_5G14830)"/>
    <property type="match status" value="1"/>
</dbReference>
<organism evidence="3 4">
    <name type="scientific">Microvirga lupini</name>
    <dbReference type="NCBI Taxonomy" id="420324"/>
    <lineage>
        <taxon>Bacteria</taxon>
        <taxon>Pseudomonadati</taxon>
        <taxon>Pseudomonadota</taxon>
        <taxon>Alphaproteobacteria</taxon>
        <taxon>Hyphomicrobiales</taxon>
        <taxon>Methylobacteriaceae</taxon>
        <taxon>Microvirga</taxon>
    </lineage>
</organism>
<dbReference type="Proteomes" id="UP000532010">
    <property type="component" value="Unassembled WGS sequence"/>
</dbReference>
<keyword evidence="3" id="KW-0456">Lyase</keyword>
<dbReference type="RefSeq" id="WP_183447593.1">
    <property type="nucleotide sequence ID" value="NZ_JACHWB010000001.1"/>
</dbReference>
<dbReference type="CDD" id="cd07262">
    <property type="entry name" value="VOC_like"/>
    <property type="match status" value="1"/>
</dbReference>
<keyword evidence="3" id="KW-0223">Dioxygenase</keyword>
<accession>A0A7W4VIN3</accession>
<dbReference type="GO" id="GO:0016829">
    <property type="term" value="F:lyase activity"/>
    <property type="evidence" value="ECO:0007669"/>
    <property type="project" value="UniProtKB-KW"/>
</dbReference>
<keyword evidence="4" id="KW-1185">Reference proteome</keyword>
<feature type="compositionally biased region" description="Basic and acidic residues" evidence="1">
    <location>
        <begin position="115"/>
        <end position="125"/>
    </location>
</feature>
<evidence type="ECO:0000313" key="4">
    <source>
        <dbReference type="Proteomes" id="UP000532010"/>
    </source>
</evidence>
<dbReference type="Pfam" id="PF00903">
    <property type="entry name" value="Glyoxalase"/>
    <property type="match status" value="1"/>
</dbReference>
<dbReference type="AlphaFoldDB" id="A0A7W4VIN3"/>
<dbReference type="PANTHER" id="PTHR35006:SF2">
    <property type="entry name" value="GLYOXALASE FAMILY PROTEIN (AFU_ORTHOLOGUE AFUA_5G14830)"/>
    <property type="match status" value="1"/>
</dbReference>